<dbReference type="InterPro" id="IPR049052">
    <property type="entry name" value="nSTAND1"/>
</dbReference>
<dbReference type="SMART" id="SM00382">
    <property type="entry name" value="AAA"/>
    <property type="match status" value="1"/>
</dbReference>
<gene>
    <name evidence="2" type="ORF">I4641_20610</name>
</gene>
<dbReference type="SUPFAM" id="SSF52540">
    <property type="entry name" value="P-loop containing nucleoside triphosphate hydrolases"/>
    <property type="match status" value="1"/>
</dbReference>
<dbReference type="CDD" id="cd00093">
    <property type="entry name" value="HTH_XRE"/>
    <property type="match status" value="1"/>
</dbReference>
<accession>A0A964FHU3</accession>
<comment type="caution">
    <text evidence="2">The sequence shown here is derived from an EMBL/GenBank/DDBJ whole genome shotgun (WGS) entry which is preliminary data.</text>
</comment>
<proteinExistence type="predicted"/>
<dbReference type="InterPro" id="IPR027417">
    <property type="entry name" value="P-loop_NTPase"/>
</dbReference>
<evidence type="ECO:0000259" key="1">
    <source>
        <dbReference type="PROSITE" id="PS50943"/>
    </source>
</evidence>
<dbReference type="PRINTS" id="PR00364">
    <property type="entry name" value="DISEASERSIST"/>
</dbReference>
<feature type="domain" description="HTH cro/C1-type" evidence="1">
    <location>
        <begin position="15"/>
        <end position="69"/>
    </location>
</feature>
<dbReference type="GO" id="GO:0005524">
    <property type="term" value="F:ATP binding"/>
    <property type="evidence" value="ECO:0007669"/>
    <property type="project" value="UniProtKB-KW"/>
</dbReference>
<sequence>MARSLKVSPQYIAPIKQAVKRNGFPSQKALAIELGLSLSTVKSFLNGRPVDYLNFVEIAEKLGLDWQEISQINEVKQQATIPNNFFSYDSSWVGRDKLITELSQNLHNSYRFLLILGLTGIGKTALAERLVVGLQDLIQGDWDNKLLRVNFDNEDKITDFTSVAARWLESLGENISPAEKKPELILNRLVRRLQDNQFLVLIDSMERLLTENDDEYWENFFLALLSAESCQSKLIVTSQDLSVDFHSKASRYNNFYQRHILYGLNELEQEALFEIEGLDISQESEDRAILLRLGKAYKGHPLVLRVIIGEINSHPFNGNVQAYWNDVNKKIKEVEKDLTEAEAGKTEGYDEWELHKLTREVRNEVNRKRLQATFQRLETQVPDAYILICAASVYRIPVKKEGWLMQLAALVRRVEKQVCSLERQEQALEELLNRFLVEESINHNNKRVLGQHNLVRSVALENYINLIQKLQAEKQSA</sequence>
<dbReference type="GO" id="GO:0043531">
    <property type="term" value="F:ADP binding"/>
    <property type="evidence" value="ECO:0007669"/>
    <property type="project" value="InterPro"/>
</dbReference>
<dbReference type="PROSITE" id="PS50943">
    <property type="entry name" value="HTH_CROC1"/>
    <property type="match status" value="1"/>
</dbReference>
<keyword evidence="2" id="KW-0547">Nucleotide-binding</keyword>
<dbReference type="InterPro" id="IPR003593">
    <property type="entry name" value="AAA+_ATPase"/>
</dbReference>
<keyword evidence="2" id="KW-0067">ATP-binding</keyword>
<dbReference type="InterPro" id="IPR001387">
    <property type="entry name" value="Cro/C1-type_HTH"/>
</dbReference>
<evidence type="ECO:0000313" key="2">
    <source>
        <dbReference type="EMBL" id="MCC0179367.1"/>
    </source>
</evidence>
<organism evidence="2 3">
    <name type="scientific">Waterburya agarophytonicola KI4</name>
    <dbReference type="NCBI Taxonomy" id="2874699"/>
    <lineage>
        <taxon>Bacteria</taxon>
        <taxon>Bacillati</taxon>
        <taxon>Cyanobacteriota</taxon>
        <taxon>Cyanophyceae</taxon>
        <taxon>Pleurocapsales</taxon>
        <taxon>Hyellaceae</taxon>
        <taxon>Waterburya</taxon>
        <taxon>Waterburya agarophytonicola</taxon>
    </lineage>
</organism>
<dbReference type="Gene3D" id="3.40.50.300">
    <property type="entry name" value="P-loop containing nucleotide triphosphate hydrolases"/>
    <property type="match status" value="1"/>
</dbReference>
<dbReference type="AlphaFoldDB" id="A0A964FHU3"/>
<keyword evidence="3" id="KW-1185">Reference proteome</keyword>
<dbReference type="Proteomes" id="UP000729733">
    <property type="component" value="Unassembled WGS sequence"/>
</dbReference>
<dbReference type="EMBL" id="JADWDC010000079">
    <property type="protein sequence ID" value="MCC0179367.1"/>
    <property type="molecule type" value="Genomic_DNA"/>
</dbReference>
<name>A0A964FHU3_9CYAN</name>
<evidence type="ECO:0000313" key="3">
    <source>
        <dbReference type="Proteomes" id="UP000729733"/>
    </source>
</evidence>
<dbReference type="Pfam" id="PF20703">
    <property type="entry name" value="nSTAND1"/>
    <property type="match status" value="1"/>
</dbReference>
<dbReference type="RefSeq" id="WP_229642466.1">
    <property type="nucleotide sequence ID" value="NZ_JADWDC010000079.1"/>
</dbReference>
<reference evidence="2" key="1">
    <citation type="journal article" date="2021" name="Antonie Van Leeuwenhoek">
        <title>Draft genome and description of Waterburya agarophytonicola gen. nov. sp. nov. (Pleurocapsales, Cyanobacteria): a seaweed symbiont.</title>
        <authorList>
            <person name="Bonthond G."/>
            <person name="Shalygin S."/>
            <person name="Bayer T."/>
            <person name="Weinberger F."/>
        </authorList>
    </citation>
    <scope>NUCLEOTIDE SEQUENCE</scope>
    <source>
        <strain evidence="2">KI4</strain>
    </source>
</reference>
<protein>
    <submittedName>
        <fullName evidence="2">ATP-binding protein</fullName>
    </submittedName>
</protein>
<dbReference type="PANTHER" id="PTHR36766">
    <property type="entry name" value="PLANT BROAD-SPECTRUM MILDEW RESISTANCE PROTEIN RPW8"/>
    <property type="match status" value="1"/>
</dbReference>